<protein>
    <submittedName>
        <fullName evidence="1">Uncharacterized protein</fullName>
    </submittedName>
</protein>
<keyword evidence="2" id="KW-1185">Reference proteome</keyword>
<organism evidence="1 2">
    <name type="scientific">Acanthamoeba polyphaga mimivirus Kroon</name>
    <dbReference type="NCBI Taxonomy" id="3069720"/>
    <lineage>
        <taxon>Viruses</taxon>
        <taxon>Varidnaviria</taxon>
        <taxon>Bamfordvirae</taxon>
        <taxon>Nucleocytoviricota</taxon>
        <taxon>Megaviricetes</taxon>
        <taxon>Imitervirales</taxon>
        <taxon>Mimiviridae</taxon>
        <taxon>Megamimivirinae</taxon>
        <taxon>Mimivirus</taxon>
        <taxon>Mimivirus lagoaense</taxon>
    </lineage>
</organism>
<evidence type="ECO:0000313" key="2">
    <source>
        <dbReference type="Proteomes" id="UP000240461"/>
    </source>
</evidence>
<dbReference type="EMBL" id="KM982402">
    <property type="protein sequence ID" value="AKI80223.1"/>
    <property type="molecule type" value="Genomic_DNA"/>
</dbReference>
<sequence>MAFSKKNNIFGSNNIFTILKTLKDESFLKENDSNNLEQKNNNSNIPKILKNVNTSTNCEVNTSKILNYRGLTKDLKESNSTITNITNNGIFVDNKILISFDDIKEMYSFYADYRIKLQYILLNRQKNILETINSLDNKKGELFKMRFNYNEIVSDEFKFRKCIKLCMVYQNLIELYKLVLRLFDLLKIMTIENGINVVVMLNVSDLSIEKKKLFFESKQKIERNFIQTKNILNLLDGSFEKYKSTINQFLDYIDNTIRQFSTLSREETIILSSKTSEMFGRVNDYLRQIINDFDPHTNCEYYVSIDLENSNPINPVGIRHCTYIKCDSEINLTVENKKIDRNILKNISQEELEKLFTHVKRTNDDDFIRIYHGEPQMCPIININFFVENKIPLSGVSIDITNLPKNATILTSIINNYRQYNKYDHEIVPVPLYSNNMFETYVNNILSDMTDDEYNNLNHFLKIKYDKEDTNNTKFIVDYLFEELVDSSQESNLIKPEMFESFARLVQSNSYYGR</sequence>
<name>A0A0G2Y383_9VIRU</name>
<dbReference type="Proteomes" id="UP000240461">
    <property type="component" value="Segment"/>
</dbReference>
<proteinExistence type="predicted"/>
<reference evidence="1 2" key="1">
    <citation type="submission" date="2014-10" db="EMBL/GenBank/DDBJ databases">
        <title>Pan-genome analysis of Brazilian lineage A amoebal mimiviruses.</title>
        <authorList>
            <person name="Assis F.L."/>
            <person name="Abrahao J.S."/>
            <person name="Kroon E.G."/>
            <person name="Dornas F.P."/>
            <person name="Andrade K.R."/>
            <person name="Borato P.V.M."/>
            <person name="Pilotto M.R."/>
            <person name="Benamar S."/>
            <person name="LaScola B."/>
            <person name="Colson P."/>
        </authorList>
    </citation>
    <scope>NUCLEOTIDE SEQUENCE [LARGE SCALE GENOMIC DNA]</scope>
    <source>
        <strain evidence="1 2">Kroon</strain>
    </source>
</reference>
<evidence type="ECO:0000313" key="1">
    <source>
        <dbReference type="EMBL" id="AKI80223.1"/>
    </source>
</evidence>
<dbReference type="KEGG" id="vg:80514021"/>
<accession>A0A0G2Y383</accession>